<reference evidence="1" key="2">
    <citation type="submission" date="2023-05" db="EMBL/GenBank/DDBJ databases">
        <authorList>
            <person name="Fouks B."/>
        </authorList>
    </citation>
    <scope>NUCLEOTIDE SEQUENCE</scope>
    <source>
        <strain evidence="1">Stay&amp;Tobe</strain>
        <tissue evidence="1">Testes</tissue>
    </source>
</reference>
<gene>
    <name evidence="1" type="ORF">L9F63_020803</name>
</gene>
<name>A0AAD7ZQR2_DIPPU</name>
<organism evidence="1 2">
    <name type="scientific">Diploptera punctata</name>
    <name type="common">Pacific beetle cockroach</name>
    <dbReference type="NCBI Taxonomy" id="6984"/>
    <lineage>
        <taxon>Eukaryota</taxon>
        <taxon>Metazoa</taxon>
        <taxon>Ecdysozoa</taxon>
        <taxon>Arthropoda</taxon>
        <taxon>Hexapoda</taxon>
        <taxon>Insecta</taxon>
        <taxon>Pterygota</taxon>
        <taxon>Neoptera</taxon>
        <taxon>Polyneoptera</taxon>
        <taxon>Dictyoptera</taxon>
        <taxon>Blattodea</taxon>
        <taxon>Blaberoidea</taxon>
        <taxon>Blaberidae</taxon>
        <taxon>Diplopterinae</taxon>
        <taxon>Diploptera</taxon>
    </lineage>
</organism>
<evidence type="ECO:0000313" key="1">
    <source>
        <dbReference type="EMBL" id="KAJ9584836.1"/>
    </source>
</evidence>
<accession>A0AAD7ZQR2</accession>
<dbReference type="EMBL" id="JASPKZ010007351">
    <property type="protein sequence ID" value="KAJ9584836.1"/>
    <property type="molecule type" value="Genomic_DNA"/>
</dbReference>
<protein>
    <submittedName>
        <fullName evidence="1">Uncharacterized protein</fullName>
    </submittedName>
</protein>
<feature type="non-terminal residue" evidence="1">
    <location>
        <position position="1"/>
    </location>
</feature>
<sequence length="80" mass="9075">EIINVGRSLVDLYFHEVGELVFRNYYTAWLTVLTRCKVSKGNKLNEEIGAWTVAVPHRVLMPEPHLETGSHDLISIPATE</sequence>
<comment type="caution">
    <text evidence="1">The sequence shown here is derived from an EMBL/GenBank/DDBJ whole genome shotgun (WGS) entry which is preliminary data.</text>
</comment>
<keyword evidence="2" id="KW-1185">Reference proteome</keyword>
<feature type="non-terminal residue" evidence="1">
    <location>
        <position position="80"/>
    </location>
</feature>
<reference evidence="1" key="1">
    <citation type="journal article" date="2023" name="IScience">
        <title>Live-bearing cockroach genome reveals convergent evolutionary mechanisms linked to viviparity in insects and beyond.</title>
        <authorList>
            <person name="Fouks B."/>
            <person name="Harrison M.C."/>
            <person name="Mikhailova A.A."/>
            <person name="Marchal E."/>
            <person name="English S."/>
            <person name="Carruthers M."/>
            <person name="Jennings E.C."/>
            <person name="Chiamaka E.L."/>
            <person name="Frigard R.A."/>
            <person name="Pippel M."/>
            <person name="Attardo G.M."/>
            <person name="Benoit J.B."/>
            <person name="Bornberg-Bauer E."/>
            <person name="Tobe S.S."/>
        </authorList>
    </citation>
    <scope>NUCLEOTIDE SEQUENCE</scope>
    <source>
        <strain evidence="1">Stay&amp;Tobe</strain>
    </source>
</reference>
<dbReference type="Proteomes" id="UP001233999">
    <property type="component" value="Unassembled WGS sequence"/>
</dbReference>
<proteinExistence type="predicted"/>
<dbReference type="AlphaFoldDB" id="A0AAD7ZQR2"/>
<evidence type="ECO:0000313" key="2">
    <source>
        <dbReference type="Proteomes" id="UP001233999"/>
    </source>
</evidence>